<gene>
    <name evidence="7" type="ORF">ERX55_03860</name>
</gene>
<dbReference type="InterPro" id="IPR020084">
    <property type="entry name" value="NUDIX_hydrolase_CS"/>
</dbReference>
<dbReference type="Gene3D" id="3.90.79.10">
    <property type="entry name" value="Nucleoside Triphosphate Pyrophosphohydrolase"/>
    <property type="match status" value="1"/>
</dbReference>
<reference evidence="7 8" key="1">
    <citation type="submission" date="2019-01" db="EMBL/GenBank/DDBJ databases">
        <title>Draft genome sequences of the type strains of six Macrococcus species.</title>
        <authorList>
            <person name="Mazhar S."/>
            <person name="Altermann E."/>
            <person name="Hill C."/>
            <person name="Mcauliffe O."/>
        </authorList>
    </citation>
    <scope>NUCLEOTIDE SEQUENCE [LARGE SCALE GENOMIC DNA]</scope>
    <source>
        <strain evidence="7 8">ATCC 51825</strain>
    </source>
</reference>
<accession>A0A4R6C099</accession>
<dbReference type="InterPro" id="IPR015797">
    <property type="entry name" value="NUDIX_hydrolase-like_dom_sf"/>
</dbReference>
<feature type="domain" description="Nudix hydrolase" evidence="6">
    <location>
        <begin position="38"/>
        <end position="172"/>
    </location>
</feature>
<evidence type="ECO:0000256" key="2">
    <source>
        <dbReference type="ARBA" id="ARBA00005582"/>
    </source>
</evidence>
<evidence type="ECO:0000256" key="4">
    <source>
        <dbReference type="ARBA" id="ARBA00022801"/>
    </source>
</evidence>
<dbReference type="EMBL" id="SCWF01000003">
    <property type="protein sequence ID" value="TDM14561.1"/>
    <property type="molecule type" value="Genomic_DNA"/>
</dbReference>
<dbReference type="CDD" id="cd04693">
    <property type="entry name" value="NUDIX_Hydrolase"/>
    <property type="match status" value="1"/>
</dbReference>
<dbReference type="PROSITE" id="PS00893">
    <property type="entry name" value="NUDIX_BOX"/>
    <property type="match status" value="1"/>
</dbReference>
<dbReference type="PROSITE" id="PS51462">
    <property type="entry name" value="NUDIX"/>
    <property type="match status" value="1"/>
</dbReference>
<dbReference type="OrthoDB" id="9786032at2"/>
<organism evidence="7 8">
    <name type="scientific">Macrococcus bovicus</name>
    <dbReference type="NCBI Taxonomy" id="69968"/>
    <lineage>
        <taxon>Bacteria</taxon>
        <taxon>Bacillati</taxon>
        <taxon>Bacillota</taxon>
        <taxon>Bacilli</taxon>
        <taxon>Bacillales</taxon>
        <taxon>Staphylococcaceae</taxon>
        <taxon>Macrococcus</taxon>
    </lineage>
</organism>
<dbReference type="GO" id="GO:0016818">
    <property type="term" value="F:hydrolase activity, acting on acid anhydrides, in phosphorus-containing anhydrides"/>
    <property type="evidence" value="ECO:0007669"/>
    <property type="project" value="TreeGrafter"/>
</dbReference>
<keyword evidence="8" id="KW-1185">Reference proteome</keyword>
<sequence length="175" mass="19879">MKNNTLKGDIMEIWDAYDRDLNHLGTTLTRGEPILQNQYHIVVEVTLRHQDGSFLAMQRDWSKHGGPGLFEITAGGSVLHGETIEAGAMRELQEETGITVTELIPLYNTSNDVNQTHYFGYLAETDVSKDSVTLQETETIDYRWIEPDKLAEFIASDRVVNGTKERVWPQIEDLL</sequence>
<dbReference type="PANTHER" id="PTHR43758">
    <property type="entry name" value="7,8-DIHYDRO-8-OXOGUANINE TRIPHOSPHATASE"/>
    <property type="match status" value="1"/>
</dbReference>
<protein>
    <submittedName>
        <fullName evidence="7">NUDIX hydrolase</fullName>
    </submittedName>
</protein>
<evidence type="ECO:0000313" key="8">
    <source>
        <dbReference type="Proteomes" id="UP000294843"/>
    </source>
</evidence>
<comment type="similarity">
    <text evidence="2">Belongs to the Nudix hydrolase family.</text>
</comment>
<dbReference type="Proteomes" id="UP000294843">
    <property type="component" value="Unassembled WGS sequence"/>
</dbReference>
<keyword evidence="3" id="KW-0479">Metal-binding</keyword>
<evidence type="ECO:0000256" key="5">
    <source>
        <dbReference type="ARBA" id="ARBA00022842"/>
    </source>
</evidence>
<dbReference type="Pfam" id="PF00293">
    <property type="entry name" value="NUDIX"/>
    <property type="match status" value="1"/>
</dbReference>
<keyword evidence="5" id="KW-0460">Magnesium</keyword>
<dbReference type="InterPro" id="IPR000086">
    <property type="entry name" value="NUDIX_hydrolase_dom"/>
</dbReference>
<evidence type="ECO:0000256" key="3">
    <source>
        <dbReference type="ARBA" id="ARBA00022723"/>
    </source>
</evidence>
<evidence type="ECO:0000256" key="1">
    <source>
        <dbReference type="ARBA" id="ARBA00001946"/>
    </source>
</evidence>
<evidence type="ECO:0000313" key="7">
    <source>
        <dbReference type="EMBL" id="TDM14561.1"/>
    </source>
</evidence>
<dbReference type="GO" id="GO:0046872">
    <property type="term" value="F:metal ion binding"/>
    <property type="evidence" value="ECO:0007669"/>
    <property type="project" value="UniProtKB-KW"/>
</dbReference>
<evidence type="ECO:0000259" key="6">
    <source>
        <dbReference type="PROSITE" id="PS51462"/>
    </source>
</evidence>
<dbReference type="SUPFAM" id="SSF55811">
    <property type="entry name" value="Nudix"/>
    <property type="match status" value="1"/>
</dbReference>
<keyword evidence="4 7" id="KW-0378">Hydrolase</keyword>
<dbReference type="PANTHER" id="PTHR43758:SF8">
    <property type="entry name" value="8-OXO-DGTP DIPHOSPHATASE YTKD-RELATED"/>
    <property type="match status" value="1"/>
</dbReference>
<dbReference type="AlphaFoldDB" id="A0A4R6C099"/>
<comment type="caution">
    <text evidence="7">The sequence shown here is derived from an EMBL/GenBank/DDBJ whole genome shotgun (WGS) entry which is preliminary data.</text>
</comment>
<proteinExistence type="inferred from homology"/>
<comment type="cofactor">
    <cofactor evidence="1">
        <name>Mg(2+)</name>
        <dbReference type="ChEBI" id="CHEBI:18420"/>
    </cofactor>
</comment>
<name>A0A4R6C099_9STAP</name>